<accession>A0ABT4CVL1</accession>
<dbReference type="EMBL" id="JAPQES010000006">
    <property type="protein sequence ID" value="MCY6372251.1"/>
    <property type="molecule type" value="Genomic_DNA"/>
</dbReference>
<dbReference type="PANTHER" id="PTHR47618">
    <property type="entry name" value="BIFUNCTIONAL OLIGORIBONUCLEASE AND PAP PHOSPHATASE NRNA"/>
    <property type="match status" value="1"/>
</dbReference>
<dbReference type="PANTHER" id="PTHR47618:SF2">
    <property type="entry name" value="CYCLIC-DI-AMP PHOSPHODIESTERASE GDPP"/>
    <property type="match status" value="1"/>
</dbReference>
<dbReference type="Gene3D" id="3.10.310.30">
    <property type="match status" value="1"/>
</dbReference>
<dbReference type="Pfam" id="PF24898">
    <property type="entry name" value="GGDEF_GdpP"/>
    <property type="match status" value="1"/>
</dbReference>
<dbReference type="InterPro" id="IPR001667">
    <property type="entry name" value="DDH_dom"/>
</dbReference>
<dbReference type="Proteomes" id="UP001079657">
    <property type="component" value="Unassembled WGS sequence"/>
</dbReference>
<dbReference type="SUPFAM" id="SSF55785">
    <property type="entry name" value="PYP-like sensor domain (PAS domain)"/>
    <property type="match status" value="1"/>
</dbReference>
<evidence type="ECO:0000313" key="6">
    <source>
        <dbReference type="Proteomes" id="UP001079657"/>
    </source>
</evidence>
<keyword evidence="1" id="KW-0378">Hydrolase</keyword>
<evidence type="ECO:0000313" key="5">
    <source>
        <dbReference type="EMBL" id="MCY6372251.1"/>
    </source>
</evidence>
<proteinExistence type="inferred from homology"/>
<keyword evidence="6" id="KW-1185">Reference proteome</keyword>
<protein>
    <recommendedName>
        <fullName evidence="1">Cyclic-di-AMP phosphodiesterase</fullName>
        <ecNumber evidence="1">3.1.4.-</ecNumber>
    </recommendedName>
</protein>
<dbReference type="RefSeq" id="WP_268051191.1">
    <property type="nucleotide sequence ID" value="NZ_JAPQES010000006.1"/>
</dbReference>
<dbReference type="PIRSF" id="PIRSF026583">
    <property type="entry name" value="YybT"/>
    <property type="match status" value="1"/>
</dbReference>
<gene>
    <name evidence="5" type="ORF">OXH55_16595</name>
</gene>
<comment type="catalytic activity">
    <reaction evidence="1">
        <text>3',3'-c-di-AMP + H2O = 5'-O-phosphonoadenylyl-(3'-&gt;5')-adenosine + H(+)</text>
        <dbReference type="Rhea" id="RHEA:54420"/>
        <dbReference type="ChEBI" id="CHEBI:15377"/>
        <dbReference type="ChEBI" id="CHEBI:15378"/>
        <dbReference type="ChEBI" id="CHEBI:71500"/>
        <dbReference type="ChEBI" id="CHEBI:138171"/>
    </reaction>
</comment>
<dbReference type="InterPro" id="IPR035965">
    <property type="entry name" value="PAS-like_dom_sf"/>
</dbReference>
<evidence type="ECO:0000259" key="3">
    <source>
        <dbReference type="Pfam" id="PF01368"/>
    </source>
</evidence>
<reference evidence="5" key="1">
    <citation type="submission" date="2022-12" db="EMBL/GenBank/DDBJ databases">
        <authorList>
            <person name="Wang J."/>
        </authorList>
    </citation>
    <scope>NUCLEOTIDE SEQUENCE</scope>
    <source>
        <strain evidence="5">HY-42-06</strain>
    </source>
</reference>
<dbReference type="InterPro" id="IPR014528">
    <property type="entry name" value="GdpP/PdeA"/>
</dbReference>
<dbReference type="InterPro" id="IPR003156">
    <property type="entry name" value="DHHA1_dom"/>
</dbReference>
<dbReference type="Gene3D" id="3.30.450.20">
    <property type="entry name" value="PAS domain"/>
    <property type="match status" value="1"/>
</dbReference>
<dbReference type="InterPro" id="IPR051319">
    <property type="entry name" value="Oligoribo/pAp-PDE_c-di-AMP_PDE"/>
</dbReference>
<feature type="domain" description="DHHA1" evidence="4">
    <location>
        <begin position="576"/>
        <end position="659"/>
    </location>
</feature>
<evidence type="ECO:0000256" key="1">
    <source>
        <dbReference type="PIRNR" id="PIRNR026583"/>
    </source>
</evidence>
<comment type="function">
    <text evidence="1">Has phosphodiesterase (PDE) activity against cyclic-di-AMP (c-di-AMP).</text>
</comment>
<feature type="transmembrane region" description="Helical" evidence="2">
    <location>
        <begin position="12"/>
        <end position="45"/>
    </location>
</feature>
<dbReference type="SUPFAM" id="SSF64182">
    <property type="entry name" value="DHH phosphoesterases"/>
    <property type="match status" value="1"/>
</dbReference>
<keyword evidence="1 2" id="KW-0472">Membrane</keyword>
<dbReference type="InterPro" id="IPR038763">
    <property type="entry name" value="DHH_sf"/>
</dbReference>
<evidence type="ECO:0000256" key="2">
    <source>
        <dbReference type="SAM" id="Phobius"/>
    </source>
</evidence>
<dbReference type="Gene3D" id="3.90.1640.10">
    <property type="entry name" value="inorganic pyrophosphatase (n-terminal core)"/>
    <property type="match status" value="1"/>
</dbReference>
<comment type="caution">
    <text evidence="5">The sequence shown here is derived from an EMBL/GenBank/DDBJ whole genome shotgun (WGS) entry which is preliminary data.</text>
</comment>
<organism evidence="5 6">
    <name type="scientific">Clostridium ganghwense</name>
    <dbReference type="NCBI Taxonomy" id="312089"/>
    <lineage>
        <taxon>Bacteria</taxon>
        <taxon>Bacillati</taxon>
        <taxon>Bacillota</taxon>
        <taxon>Clostridia</taxon>
        <taxon>Eubacteriales</taxon>
        <taxon>Clostridiaceae</taxon>
        <taxon>Clostridium</taxon>
    </lineage>
</organism>
<keyword evidence="2" id="KW-0812">Transmembrane</keyword>
<evidence type="ECO:0000259" key="4">
    <source>
        <dbReference type="Pfam" id="PF02272"/>
    </source>
</evidence>
<sequence>MENNYFTENNKIYMAIIALLIAILFIFGHLYVGGIVLVLYSVLVFYNIKIFKGKKDEWEKFMEDFVSKMNISTRSVLVNIPFPLTIINGEGNILWYNENFYNIFEKGEILGRNINEVINEVNIDLILNKDEKLFTYVKIRDKYYNIFTNIKDDKDVSINKNKIVLLYFYDVTEEVKAKKEKENIKGAVILVEVDNLDDVLKTTEEDKALLLSAEIERTIKNYGQNMEATIKKYSFNKYIMVVHKKNINKEMEKNFEILDEIREINFGNKLAVTLSVGIGCGGETPLENHHFAISAKELALSRGGDQVVVKNKDKLEFYGGKTKEVEKRTKVRARVVAHALVDIIKESSNVFIMGHINPDIDALGAAMGINSVAKALGKESYVILDSINNGIENAIGKIKKENLFNPTFVTKETCMDNYDKNSLLILVDVNSKSHVHDLEIVQKIDRIVIIDHHRKSTDAVGETLLNYIEPYASSTCELVTEMLQYMIESPKDNINSIEAEMMLAGIYVDTKNFYFKAGVRTFEAAAYLRQLGADITNVKKMFASDLESYLKRAKIMSLAKIENNISITVCPPEIQDNVLAAQVADELLNITGVQASFVLVKIKDEVFISGRSFGDINVQLILETLGGGGHLTIAGTKLNNVSIDEAKEKLKHAIDKYLREGEE</sequence>
<dbReference type="Pfam" id="PF01368">
    <property type="entry name" value="DHH"/>
    <property type="match status" value="1"/>
</dbReference>
<name>A0ABT4CVL1_9CLOT</name>
<comment type="similarity">
    <text evidence="1">Belongs to the GdpP/PdeA phosphodiesterase family.</text>
</comment>
<feature type="domain" description="DDH" evidence="3">
    <location>
        <begin position="349"/>
        <end position="506"/>
    </location>
</feature>
<keyword evidence="1" id="KW-1003">Cell membrane</keyword>
<keyword evidence="2" id="KW-1133">Transmembrane helix</keyword>
<dbReference type="Pfam" id="PF02272">
    <property type="entry name" value="DHHA1"/>
    <property type="match status" value="1"/>
</dbReference>
<dbReference type="EC" id="3.1.4.-" evidence="1"/>
<comment type="subcellular location">
    <subcellularLocation>
        <location evidence="1">Cell membrane</location>
    </subcellularLocation>
</comment>